<proteinExistence type="predicted"/>
<evidence type="ECO:0000313" key="2">
    <source>
        <dbReference type="Proteomes" id="UP001055879"/>
    </source>
</evidence>
<protein>
    <submittedName>
        <fullName evidence="1">Uncharacterized protein</fullName>
    </submittedName>
</protein>
<organism evidence="1 2">
    <name type="scientific">Arctium lappa</name>
    <name type="common">Greater burdock</name>
    <name type="synonym">Lappa major</name>
    <dbReference type="NCBI Taxonomy" id="4217"/>
    <lineage>
        <taxon>Eukaryota</taxon>
        <taxon>Viridiplantae</taxon>
        <taxon>Streptophyta</taxon>
        <taxon>Embryophyta</taxon>
        <taxon>Tracheophyta</taxon>
        <taxon>Spermatophyta</taxon>
        <taxon>Magnoliopsida</taxon>
        <taxon>eudicotyledons</taxon>
        <taxon>Gunneridae</taxon>
        <taxon>Pentapetalae</taxon>
        <taxon>asterids</taxon>
        <taxon>campanulids</taxon>
        <taxon>Asterales</taxon>
        <taxon>Asteraceae</taxon>
        <taxon>Carduoideae</taxon>
        <taxon>Cardueae</taxon>
        <taxon>Arctiinae</taxon>
        <taxon>Arctium</taxon>
    </lineage>
</organism>
<evidence type="ECO:0000313" key="1">
    <source>
        <dbReference type="EMBL" id="KAI3678204.1"/>
    </source>
</evidence>
<dbReference type="Proteomes" id="UP001055879">
    <property type="component" value="Linkage Group LG14"/>
</dbReference>
<name>A0ACB8Y334_ARCLA</name>
<comment type="caution">
    <text evidence="1">The sequence shown here is derived from an EMBL/GenBank/DDBJ whole genome shotgun (WGS) entry which is preliminary data.</text>
</comment>
<reference evidence="2" key="1">
    <citation type="journal article" date="2022" name="Mol. Ecol. Resour.">
        <title>The genomes of chicory, endive, great burdock and yacon provide insights into Asteraceae palaeo-polyploidization history and plant inulin production.</title>
        <authorList>
            <person name="Fan W."/>
            <person name="Wang S."/>
            <person name="Wang H."/>
            <person name="Wang A."/>
            <person name="Jiang F."/>
            <person name="Liu H."/>
            <person name="Zhao H."/>
            <person name="Xu D."/>
            <person name="Zhang Y."/>
        </authorList>
    </citation>
    <scope>NUCLEOTIDE SEQUENCE [LARGE SCALE GENOMIC DNA]</scope>
    <source>
        <strain evidence="2">cv. Niubang</strain>
    </source>
</reference>
<sequence length="248" mass="27615">MCGLVHSSLRIFKAERDGGKKEKETRPEKDREMDRTNNRRYQSKEHPQQGSRGDEAKEDRQPFGRQSYAAAVIGSKRGGEKNEEENSLLGVMEVEDDDRSVEESDYGNNEEEGGSSVPSIWSEDKEKSDGEWGIKDTWEEGKKEKKLEPQNQISNNSSIEIINQEKGVVEKGTPGLETSGINKSVGPSELGPKEDMINNNGKNIQMGLDQSNRVGPKIENGSVVNKAKSKNGGIGTQLEKPNPKHYWI</sequence>
<dbReference type="EMBL" id="CM042060">
    <property type="protein sequence ID" value="KAI3678204.1"/>
    <property type="molecule type" value="Genomic_DNA"/>
</dbReference>
<reference evidence="1 2" key="2">
    <citation type="journal article" date="2022" name="Mol. Ecol. Resour.">
        <title>The genomes of chicory, endive, great burdock and yacon provide insights into Asteraceae paleo-polyploidization history and plant inulin production.</title>
        <authorList>
            <person name="Fan W."/>
            <person name="Wang S."/>
            <person name="Wang H."/>
            <person name="Wang A."/>
            <person name="Jiang F."/>
            <person name="Liu H."/>
            <person name="Zhao H."/>
            <person name="Xu D."/>
            <person name="Zhang Y."/>
        </authorList>
    </citation>
    <scope>NUCLEOTIDE SEQUENCE [LARGE SCALE GENOMIC DNA]</scope>
    <source>
        <strain evidence="2">cv. Niubang</strain>
    </source>
</reference>
<keyword evidence="2" id="KW-1185">Reference proteome</keyword>
<accession>A0ACB8Y334</accession>
<gene>
    <name evidence="1" type="ORF">L6452_37489</name>
</gene>